<proteinExistence type="predicted"/>
<dbReference type="SUPFAM" id="SSF53756">
    <property type="entry name" value="UDP-Glycosyltransferase/glycogen phosphorylase"/>
    <property type="match status" value="1"/>
</dbReference>
<evidence type="ECO:0000259" key="2">
    <source>
        <dbReference type="Pfam" id="PF00534"/>
    </source>
</evidence>
<dbReference type="EMBL" id="RJSG01000002">
    <property type="protein sequence ID" value="RNL80155.1"/>
    <property type="molecule type" value="Genomic_DNA"/>
</dbReference>
<dbReference type="PANTHER" id="PTHR46401">
    <property type="entry name" value="GLYCOSYLTRANSFERASE WBBK-RELATED"/>
    <property type="match status" value="1"/>
</dbReference>
<dbReference type="PANTHER" id="PTHR46401:SF2">
    <property type="entry name" value="GLYCOSYLTRANSFERASE WBBK-RELATED"/>
    <property type="match status" value="1"/>
</dbReference>
<dbReference type="CDD" id="cd03801">
    <property type="entry name" value="GT4_PimA-like"/>
    <property type="match status" value="1"/>
</dbReference>
<feature type="domain" description="Glycosyl transferase family 1" evidence="2">
    <location>
        <begin position="141"/>
        <end position="293"/>
    </location>
</feature>
<sequence>MSVALLVPRGLDTRATGGNVYDRHLRAGLVARGWTVATHELDPGDPVPVDGLLLVDSLVASWAAGTLLGSGARAVPLVHMLFGTPGERELLAAAPAVVTTSAWTRSQVLAHRSVDPRRVVVAVPGTDRARLGSPSATGGNLLCVGTLTPSKGQHVLLEALARCGTGGWTCTLVGATDVDPDYVDELHKAAADAGITDRVTFTGALDRRELEDAYRAADAVVLPTLAESYGMVVTESLAHGVPVIASAVGGVPEALGEVAGAHPGMLVRPDDPDALATALDRWLNDAVLRTWLRRTAWQRIATLPRWEATAAAVARALEGAG</sequence>
<keyword evidence="4" id="KW-1185">Reference proteome</keyword>
<dbReference type="InterPro" id="IPR001296">
    <property type="entry name" value="Glyco_trans_1"/>
</dbReference>
<accession>A0A3N0DX32</accession>
<name>A0A3N0DX32_9ACTN</name>
<keyword evidence="1 3" id="KW-0808">Transferase</keyword>
<dbReference type="OrthoDB" id="9765330at2"/>
<protein>
    <submittedName>
        <fullName evidence="3">Glycosyltransferase family 1 protein</fullName>
    </submittedName>
</protein>
<evidence type="ECO:0000313" key="4">
    <source>
        <dbReference type="Proteomes" id="UP000277094"/>
    </source>
</evidence>
<dbReference type="AlphaFoldDB" id="A0A3N0DX32"/>
<dbReference type="Proteomes" id="UP000277094">
    <property type="component" value="Unassembled WGS sequence"/>
</dbReference>
<evidence type="ECO:0000256" key="1">
    <source>
        <dbReference type="ARBA" id="ARBA00022679"/>
    </source>
</evidence>
<dbReference type="RefSeq" id="WP_123234657.1">
    <property type="nucleotide sequence ID" value="NZ_RJSG01000002.1"/>
</dbReference>
<comment type="caution">
    <text evidence="3">The sequence shown here is derived from an EMBL/GenBank/DDBJ whole genome shotgun (WGS) entry which is preliminary data.</text>
</comment>
<dbReference type="Gene3D" id="3.40.50.2000">
    <property type="entry name" value="Glycogen Phosphorylase B"/>
    <property type="match status" value="1"/>
</dbReference>
<dbReference type="GO" id="GO:0016757">
    <property type="term" value="F:glycosyltransferase activity"/>
    <property type="evidence" value="ECO:0007669"/>
    <property type="project" value="InterPro"/>
</dbReference>
<evidence type="ECO:0000313" key="3">
    <source>
        <dbReference type="EMBL" id="RNL80155.1"/>
    </source>
</evidence>
<organism evidence="3 4">
    <name type="scientific">Nocardioides marmorisolisilvae</name>
    <dbReference type="NCBI Taxonomy" id="1542737"/>
    <lineage>
        <taxon>Bacteria</taxon>
        <taxon>Bacillati</taxon>
        <taxon>Actinomycetota</taxon>
        <taxon>Actinomycetes</taxon>
        <taxon>Propionibacteriales</taxon>
        <taxon>Nocardioidaceae</taxon>
        <taxon>Nocardioides</taxon>
    </lineage>
</organism>
<gene>
    <name evidence="3" type="ORF">EFL95_14725</name>
</gene>
<dbReference type="GO" id="GO:0009103">
    <property type="term" value="P:lipopolysaccharide biosynthetic process"/>
    <property type="evidence" value="ECO:0007669"/>
    <property type="project" value="TreeGrafter"/>
</dbReference>
<reference evidence="3 4" key="1">
    <citation type="submission" date="2018-11" db="EMBL/GenBank/DDBJ databases">
        <authorList>
            <person name="Li F."/>
        </authorList>
    </citation>
    <scope>NUCLEOTIDE SEQUENCE [LARGE SCALE GENOMIC DNA]</scope>
    <source>
        <strain evidence="3 4">KIS18-7</strain>
    </source>
</reference>
<dbReference type="Pfam" id="PF00534">
    <property type="entry name" value="Glycos_transf_1"/>
    <property type="match status" value="1"/>
</dbReference>